<feature type="compositionally biased region" description="Basic and acidic residues" evidence="1">
    <location>
        <begin position="36"/>
        <end position="54"/>
    </location>
</feature>
<feature type="region of interest" description="Disordered" evidence="1">
    <location>
        <begin position="28"/>
        <end position="54"/>
    </location>
</feature>
<reference evidence="2 3" key="1">
    <citation type="submission" date="2015-11" db="EMBL/GenBank/DDBJ databases">
        <title>Bacteriophages of Xanthomonas arboricola pv. juglandis: Characterization of two phages.</title>
        <authorList>
            <person name="Domotor D."/>
            <person name="Frank T."/>
            <person name="Rakhely G."/>
            <person name="Doffkay Z."/>
            <person name="Schneider G."/>
            <person name="Kovacs T."/>
        </authorList>
    </citation>
    <scope>NUCLEOTIDE SEQUENCE [LARGE SCALE GENOMIC DNA]</scope>
</reference>
<accession>A0A1I9L2J7</accession>
<proteinExistence type="predicted"/>
<evidence type="ECO:0000313" key="2">
    <source>
        <dbReference type="EMBL" id="AMW36184.1"/>
    </source>
</evidence>
<sequence>MDIVAALIGIAIALIVRHAWNNRKRTYKRAKPAFTKTERAGKKRSAEHEWSNRK</sequence>
<organism evidence="2 3">
    <name type="scientific">Xanthomonas phage XAJ2</name>
    <dbReference type="NCBI Taxonomy" id="1775249"/>
    <lineage>
        <taxon>Viruses</taxon>
        <taxon>Duplodnaviria</taxon>
        <taxon>Heunggongvirae</taxon>
        <taxon>Uroviricota</taxon>
        <taxon>Caudoviricetes</taxon>
        <taxon>Caudoviricetes incertae sedis</taxon>
        <taxon>Xajduovirus</taxon>
        <taxon>Xajduovirus XAJ2</taxon>
    </lineage>
</organism>
<keyword evidence="3" id="KW-1185">Reference proteome</keyword>
<protein>
    <submittedName>
        <fullName evidence="2">Uncharacterized protein</fullName>
    </submittedName>
</protein>
<evidence type="ECO:0000256" key="1">
    <source>
        <dbReference type="SAM" id="MobiDB-lite"/>
    </source>
</evidence>
<dbReference type="EMBL" id="KU197014">
    <property type="protein sequence ID" value="AMW36184.1"/>
    <property type="molecule type" value="Genomic_DNA"/>
</dbReference>
<dbReference type="Proteomes" id="UP000225190">
    <property type="component" value="Segment"/>
</dbReference>
<evidence type="ECO:0000313" key="3">
    <source>
        <dbReference type="Proteomes" id="UP000225190"/>
    </source>
</evidence>
<name>A0A1I9L2J7_9CAUD</name>